<dbReference type="EMBL" id="CP015438">
    <property type="protein sequence ID" value="ANB61076.1"/>
    <property type="molecule type" value="Genomic_DNA"/>
</dbReference>
<gene>
    <name evidence="1" type="ORF">GFC30_2735</name>
</gene>
<organism evidence="1 2">
    <name type="scientific">Anoxybacteroides amylolyticum</name>
    <dbReference type="NCBI Taxonomy" id="294699"/>
    <lineage>
        <taxon>Bacteria</taxon>
        <taxon>Bacillati</taxon>
        <taxon>Bacillota</taxon>
        <taxon>Bacilli</taxon>
        <taxon>Bacillales</taxon>
        <taxon>Anoxybacillaceae</taxon>
        <taxon>Anoxybacteroides</taxon>
    </lineage>
</organism>
<accession>A0A160F412</accession>
<evidence type="ECO:0000313" key="2">
    <source>
        <dbReference type="Proteomes" id="UP000076865"/>
    </source>
</evidence>
<reference evidence="1 2" key="1">
    <citation type="journal article" date="2006" name="Syst. Appl. Microbiol.">
        <title>Anoxybacillus amylolyticus sp. nov., a thermophilic amylase producing bacterium isolated from Mount Rittmann (Antarctica).</title>
        <authorList>
            <person name="Poli A."/>
            <person name="Esposito E."/>
            <person name="Lama L."/>
            <person name="Orlando P."/>
            <person name="Nicolaus G."/>
            <person name="de Appolonia F."/>
            <person name="Gambacorta A."/>
            <person name="Nicolaus B."/>
        </authorList>
    </citation>
    <scope>NUCLEOTIDE SEQUENCE [LARGE SCALE GENOMIC DNA]</scope>
    <source>
        <strain evidence="1 2">DSM 15939</strain>
    </source>
</reference>
<dbReference type="RefSeq" id="WP_238583513.1">
    <property type="nucleotide sequence ID" value="NZ_CP015438.1"/>
</dbReference>
<sequence length="120" mass="14003">MILILTNEEFTMLLLHMNIMRKEIKKALKRNYGLFEGKKKVACYDSITAALSEQLEEKGECDSYNVEIDDEQATMLHSFLSFYTQELKRQAEQEKIEYKENETLQLLESVLRKVEEGCAA</sequence>
<dbReference type="KEGG" id="aamy:GFC30_2735"/>
<keyword evidence="2" id="KW-1185">Reference proteome</keyword>
<dbReference type="Proteomes" id="UP000076865">
    <property type="component" value="Chromosome"/>
</dbReference>
<protein>
    <submittedName>
        <fullName evidence="1">Uncharacterized protein</fullName>
    </submittedName>
</protein>
<dbReference type="PATRIC" id="fig|294699.3.peg.2816"/>
<proteinExistence type="predicted"/>
<dbReference type="AlphaFoldDB" id="A0A160F412"/>
<name>A0A160F412_9BACL</name>
<evidence type="ECO:0000313" key="1">
    <source>
        <dbReference type="EMBL" id="ANB61076.1"/>
    </source>
</evidence>